<evidence type="ECO:0000256" key="3">
    <source>
        <dbReference type="ARBA" id="ARBA00023002"/>
    </source>
</evidence>
<keyword evidence="6" id="KW-1185">Reference proteome</keyword>
<keyword evidence="2" id="KW-0521">NADP</keyword>
<proteinExistence type="predicted"/>
<protein>
    <recommendedName>
        <fullName evidence="4">Bacterial bifunctional deaminase-reductase C-terminal domain-containing protein</fullName>
    </recommendedName>
</protein>
<dbReference type="RefSeq" id="WP_161927120.1">
    <property type="nucleotide sequence ID" value="NZ_BJOU01000001.1"/>
</dbReference>
<organism evidence="5 6">
    <name type="scientific">Gordonia crocea</name>
    <dbReference type="NCBI Taxonomy" id="589162"/>
    <lineage>
        <taxon>Bacteria</taxon>
        <taxon>Bacillati</taxon>
        <taxon>Actinomycetota</taxon>
        <taxon>Actinomycetes</taxon>
        <taxon>Mycobacteriales</taxon>
        <taxon>Gordoniaceae</taxon>
        <taxon>Gordonia</taxon>
    </lineage>
</organism>
<evidence type="ECO:0000313" key="6">
    <source>
        <dbReference type="Proteomes" id="UP000444980"/>
    </source>
</evidence>
<dbReference type="AlphaFoldDB" id="A0A7I9UYH1"/>
<sequence length="230" mass="24340">MHILRKASHVTPEDLHTLYAYPGDGTWVRANMIASIDGAAGLQGRSGDLAADGDRLVYRVLRDLSDVVVVGAHTALTEGYGQPDGPAFAVVSRYLDIPPDYAPIADPRTVVLTCSAAPTSRREALAAAGAQLVDCGTDTVEPAAIAAECERRGWPHILLEGGPRLLGSFVAADALDDLCLTTSPILLGGTASRPLDHDDELARGMVVAHLLTDEDGYLFARWVRATPTFG</sequence>
<dbReference type="GO" id="GO:0008703">
    <property type="term" value="F:5-amino-6-(5-phosphoribosylamino)uracil reductase activity"/>
    <property type="evidence" value="ECO:0007669"/>
    <property type="project" value="InterPro"/>
</dbReference>
<dbReference type="InterPro" id="IPR002734">
    <property type="entry name" value="RibDG_C"/>
</dbReference>
<keyword evidence="3" id="KW-0560">Oxidoreductase</keyword>
<dbReference type="Pfam" id="PF01872">
    <property type="entry name" value="RibD_C"/>
    <property type="match status" value="1"/>
</dbReference>
<evidence type="ECO:0000256" key="2">
    <source>
        <dbReference type="ARBA" id="ARBA00022857"/>
    </source>
</evidence>
<dbReference type="PANTHER" id="PTHR38011:SF7">
    <property type="entry name" value="2,5-DIAMINO-6-RIBOSYLAMINO-4(3H)-PYRIMIDINONE 5'-PHOSPHATE REDUCTASE"/>
    <property type="match status" value="1"/>
</dbReference>
<evidence type="ECO:0000256" key="1">
    <source>
        <dbReference type="ARBA" id="ARBA00005104"/>
    </source>
</evidence>
<comment type="caution">
    <text evidence="5">The sequence shown here is derived from an EMBL/GenBank/DDBJ whole genome shotgun (WGS) entry which is preliminary data.</text>
</comment>
<evidence type="ECO:0000259" key="4">
    <source>
        <dbReference type="Pfam" id="PF01872"/>
    </source>
</evidence>
<accession>A0A7I9UYH1</accession>
<feature type="domain" description="Bacterial bifunctional deaminase-reductase C-terminal" evidence="4">
    <location>
        <begin position="27"/>
        <end position="197"/>
    </location>
</feature>
<dbReference type="GO" id="GO:0009231">
    <property type="term" value="P:riboflavin biosynthetic process"/>
    <property type="evidence" value="ECO:0007669"/>
    <property type="project" value="InterPro"/>
</dbReference>
<dbReference type="Gene3D" id="3.40.430.10">
    <property type="entry name" value="Dihydrofolate Reductase, subunit A"/>
    <property type="match status" value="1"/>
</dbReference>
<dbReference type="OrthoDB" id="5243299at2"/>
<dbReference type="Proteomes" id="UP000444980">
    <property type="component" value="Unassembled WGS sequence"/>
</dbReference>
<comment type="pathway">
    <text evidence="1">Cofactor biosynthesis; riboflavin biosynthesis.</text>
</comment>
<dbReference type="InterPro" id="IPR024072">
    <property type="entry name" value="DHFR-like_dom_sf"/>
</dbReference>
<gene>
    <name evidence="5" type="primary">ribD</name>
    <name evidence="5" type="ORF">nbrc107697_18890</name>
</gene>
<dbReference type="PANTHER" id="PTHR38011">
    <property type="entry name" value="DIHYDROFOLATE REDUCTASE FAMILY PROTEIN (AFU_ORTHOLOGUE AFUA_8G06820)"/>
    <property type="match status" value="1"/>
</dbReference>
<reference evidence="6" key="1">
    <citation type="submission" date="2019-06" db="EMBL/GenBank/DDBJ databases">
        <title>Gordonia isolated from sludge of a wastewater treatment plant.</title>
        <authorList>
            <person name="Tamura T."/>
            <person name="Aoyama K."/>
            <person name="Kang Y."/>
            <person name="Saito S."/>
            <person name="Akiyama N."/>
            <person name="Yazawa K."/>
            <person name="Gonoi T."/>
            <person name="Mikami Y."/>
        </authorList>
    </citation>
    <scope>NUCLEOTIDE SEQUENCE [LARGE SCALE GENOMIC DNA]</scope>
    <source>
        <strain evidence="6">NBRC 107697</strain>
    </source>
</reference>
<name>A0A7I9UYH1_9ACTN</name>
<dbReference type="SUPFAM" id="SSF53597">
    <property type="entry name" value="Dihydrofolate reductase-like"/>
    <property type="match status" value="1"/>
</dbReference>
<evidence type="ECO:0000313" key="5">
    <source>
        <dbReference type="EMBL" id="GED97850.1"/>
    </source>
</evidence>
<dbReference type="InterPro" id="IPR050765">
    <property type="entry name" value="Riboflavin_Biosynth_HTPR"/>
</dbReference>
<dbReference type="EMBL" id="BJOU01000001">
    <property type="protein sequence ID" value="GED97850.1"/>
    <property type="molecule type" value="Genomic_DNA"/>
</dbReference>